<keyword evidence="8 10" id="KW-0320">Glycogen biosynthesis</keyword>
<accession>A0A413FDX7</accession>
<comment type="catalytic activity">
    <reaction evidence="1 10">
        <text>Transfers a segment of a (1-&gt;4)-alpha-D-glucan chain to a primary hydroxy group in a similar glucan chain.</text>
        <dbReference type="EC" id="2.4.1.18"/>
    </reaction>
</comment>
<dbReference type="SUPFAM" id="SSF51011">
    <property type="entry name" value="Glycosyl hydrolase domain"/>
    <property type="match status" value="1"/>
</dbReference>
<comment type="function">
    <text evidence="2 10">Catalyzes the formation of the alpha-1,6-glucosidic linkages in glycogen by scission of a 1,4-alpha-linked oligosaccharide from growing alpha-1,4-glucan chains and the subsequent attachment of the oligosaccharide to the alpha-1,6 position.</text>
</comment>
<comment type="pathway">
    <text evidence="3 10">Glycan biosynthesis; glycogen biosynthesis.</text>
</comment>
<evidence type="ECO:0000256" key="3">
    <source>
        <dbReference type="ARBA" id="ARBA00004964"/>
    </source>
</evidence>
<feature type="active site" description="Nucleophile" evidence="10">
    <location>
        <position position="422"/>
    </location>
</feature>
<comment type="similarity">
    <text evidence="4 10">Belongs to the glycosyl hydrolase 13 family. GlgB subfamily.</text>
</comment>
<feature type="compositionally biased region" description="Basic and acidic residues" evidence="11">
    <location>
        <begin position="870"/>
        <end position="1147"/>
    </location>
</feature>
<evidence type="ECO:0000256" key="5">
    <source>
        <dbReference type="ARBA" id="ARBA00022600"/>
    </source>
</evidence>
<dbReference type="GO" id="GO:0005978">
    <property type="term" value="P:glycogen biosynthetic process"/>
    <property type="evidence" value="ECO:0007669"/>
    <property type="project" value="UniProtKB-UniRule"/>
</dbReference>
<dbReference type="AlphaFoldDB" id="A0A413FDX7"/>
<evidence type="ECO:0000256" key="9">
    <source>
        <dbReference type="ARBA" id="ARBA00023277"/>
    </source>
</evidence>
<dbReference type="Proteomes" id="UP000283880">
    <property type="component" value="Unassembled WGS sequence"/>
</dbReference>
<dbReference type="HAMAP" id="MF_00685">
    <property type="entry name" value="GlgB"/>
    <property type="match status" value="1"/>
</dbReference>
<evidence type="ECO:0000256" key="7">
    <source>
        <dbReference type="ARBA" id="ARBA00022679"/>
    </source>
</evidence>
<keyword evidence="6 10" id="KW-0328">Glycosyltransferase</keyword>
<keyword evidence="9 10" id="KW-0119">Carbohydrate metabolism</keyword>
<dbReference type="Gene3D" id="2.60.40.1180">
    <property type="entry name" value="Golgi alpha-mannosidase II"/>
    <property type="match status" value="1"/>
</dbReference>
<evidence type="ECO:0000313" key="13">
    <source>
        <dbReference type="EMBL" id="RGX28272.1"/>
    </source>
</evidence>
<reference evidence="13 14" key="1">
    <citation type="submission" date="2018-08" db="EMBL/GenBank/DDBJ databases">
        <title>A genome reference for cultivated species of the human gut microbiota.</title>
        <authorList>
            <person name="Zou Y."/>
            <person name="Xue W."/>
            <person name="Luo G."/>
        </authorList>
    </citation>
    <scope>NUCLEOTIDE SEQUENCE [LARGE SCALE GENOMIC DNA]</scope>
    <source>
        <strain evidence="13 14">AF04-15</strain>
    </source>
</reference>
<dbReference type="PANTHER" id="PTHR43651">
    <property type="entry name" value="1,4-ALPHA-GLUCAN-BRANCHING ENZYME"/>
    <property type="match status" value="1"/>
</dbReference>
<dbReference type="NCBIfam" id="NF008967">
    <property type="entry name" value="PRK12313.1"/>
    <property type="match status" value="1"/>
</dbReference>
<dbReference type="RefSeq" id="WP_117777592.1">
    <property type="nucleotide sequence ID" value="NZ_QSBM01000011.1"/>
</dbReference>
<proteinExistence type="inferred from homology"/>
<dbReference type="Gene3D" id="3.20.20.80">
    <property type="entry name" value="Glycosidases"/>
    <property type="match status" value="1"/>
</dbReference>
<evidence type="ECO:0000256" key="6">
    <source>
        <dbReference type="ARBA" id="ARBA00022676"/>
    </source>
</evidence>
<dbReference type="InterPro" id="IPR017853">
    <property type="entry name" value="GH"/>
</dbReference>
<protein>
    <recommendedName>
        <fullName evidence="10">1,4-alpha-glucan branching enzyme GlgB</fullName>
        <ecNumber evidence="10">2.4.1.18</ecNumber>
    </recommendedName>
    <alternativeName>
        <fullName evidence="10">1,4-alpha-D-glucan:1,4-alpha-D-glucan 6-glucosyl-transferase</fullName>
    </alternativeName>
    <alternativeName>
        <fullName evidence="10">Alpha-(1-&gt;4)-glucan branching enzyme</fullName>
    </alternativeName>
    <alternativeName>
        <fullName evidence="10">Glycogen branching enzyme</fullName>
        <shortName evidence="10">BE</shortName>
    </alternativeName>
</protein>
<dbReference type="Pfam" id="PF00128">
    <property type="entry name" value="Alpha-amylase"/>
    <property type="match status" value="1"/>
</dbReference>
<dbReference type="InterPro" id="IPR006047">
    <property type="entry name" value="GH13_cat_dom"/>
</dbReference>
<dbReference type="InterPro" id="IPR013780">
    <property type="entry name" value="Glyco_hydro_b"/>
</dbReference>
<dbReference type="InterPro" id="IPR054169">
    <property type="entry name" value="GlgB_N"/>
</dbReference>
<dbReference type="SMART" id="SM00642">
    <property type="entry name" value="Aamy"/>
    <property type="match status" value="1"/>
</dbReference>
<dbReference type="CDD" id="cd02855">
    <property type="entry name" value="E_set_GBE_prok_N"/>
    <property type="match status" value="1"/>
</dbReference>
<evidence type="ECO:0000256" key="2">
    <source>
        <dbReference type="ARBA" id="ARBA00002953"/>
    </source>
</evidence>
<dbReference type="SUPFAM" id="SSF81296">
    <property type="entry name" value="E set domains"/>
    <property type="match status" value="1"/>
</dbReference>
<dbReference type="InterPro" id="IPR013783">
    <property type="entry name" value="Ig-like_fold"/>
</dbReference>
<dbReference type="GO" id="GO:0003844">
    <property type="term" value="F:1,4-alpha-glucan branching enzyme activity"/>
    <property type="evidence" value="ECO:0007669"/>
    <property type="project" value="UniProtKB-UniRule"/>
</dbReference>
<dbReference type="UniPathway" id="UPA00164"/>
<dbReference type="CDD" id="cd11322">
    <property type="entry name" value="AmyAc_Glg_BE"/>
    <property type="match status" value="1"/>
</dbReference>
<dbReference type="Pfam" id="PF02922">
    <property type="entry name" value="CBM_48"/>
    <property type="match status" value="1"/>
</dbReference>
<dbReference type="InterPro" id="IPR044143">
    <property type="entry name" value="GlgB_N_E_set_prok"/>
</dbReference>
<dbReference type="NCBIfam" id="NF003811">
    <property type="entry name" value="PRK05402.1"/>
    <property type="match status" value="1"/>
</dbReference>
<dbReference type="Pfam" id="PF22019">
    <property type="entry name" value="GlgB_N"/>
    <property type="match status" value="1"/>
</dbReference>
<evidence type="ECO:0000256" key="10">
    <source>
        <dbReference type="HAMAP-Rule" id="MF_00685"/>
    </source>
</evidence>
<feature type="compositionally biased region" description="Low complexity" evidence="11">
    <location>
        <begin position="789"/>
        <end position="851"/>
    </location>
</feature>
<evidence type="ECO:0000259" key="12">
    <source>
        <dbReference type="SMART" id="SM00642"/>
    </source>
</evidence>
<dbReference type="OrthoDB" id="9800174at2"/>
<feature type="domain" description="Glycosyl hydrolase family 13 catalytic" evidence="12">
    <location>
        <begin position="254"/>
        <end position="623"/>
    </location>
</feature>
<dbReference type="GO" id="GO:0043169">
    <property type="term" value="F:cation binding"/>
    <property type="evidence" value="ECO:0007669"/>
    <property type="project" value="InterPro"/>
</dbReference>
<dbReference type="GO" id="GO:0004553">
    <property type="term" value="F:hydrolase activity, hydrolyzing O-glycosyl compounds"/>
    <property type="evidence" value="ECO:0007669"/>
    <property type="project" value="InterPro"/>
</dbReference>
<dbReference type="InterPro" id="IPR004193">
    <property type="entry name" value="Glyco_hydro_13_N"/>
</dbReference>
<dbReference type="GO" id="GO:0005829">
    <property type="term" value="C:cytosol"/>
    <property type="evidence" value="ECO:0007669"/>
    <property type="project" value="TreeGrafter"/>
</dbReference>
<comment type="caution">
    <text evidence="13">The sequence shown here is derived from an EMBL/GenBank/DDBJ whole genome shotgun (WGS) entry which is preliminary data.</text>
</comment>
<organism evidence="13 14">
    <name type="scientific">Enterocloster asparagiformis</name>
    <dbReference type="NCBI Taxonomy" id="333367"/>
    <lineage>
        <taxon>Bacteria</taxon>
        <taxon>Bacillati</taxon>
        <taxon>Bacillota</taxon>
        <taxon>Clostridia</taxon>
        <taxon>Lachnospirales</taxon>
        <taxon>Lachnospiraceae</taxon>
        <taxon>Enterocloster</taxon>
    </lineage>
</organism>
<feature type="compositionally biased region" description="Basic and acidic residues" evidence="11">
    <location>
        <begin position="1160"/>
        <end position="1181"/>
    </location>
</feature>
<keyword evidence="5 10" id="KW-0321">Glycogen metabolism</keyword>
<evidence type="ECO:0000256" key="8">
    <source>
        <dbReference type="ARBA" id="ARBA00023056"/>
    </source>
</evidence>
<gene>
    <name evidence="10" type="primary">glgB</name>
    <name evidence="13" type="ORF">DWV29_15210</name>
</gene>
<dbReference type="FunFam" id="2.60.40.10:FF:000169">
    <property type="entry name" value="1,4-alpha-glucan branching enzyme GlgB"/>
    <property type="match status" value="1"/>
</dbReference>
<dbReference type="InterPro" id="IPR006048">
    <property type="entry name" value="A-amylase/branching_C"/>
</dbReference>
<dbReference type="Gene3D" id="2.60.40.10">
    <property type="entry name" value="Immunoglobulins"/>
    <property type="match status" value="2"/>
</dbReference>
<comment type="subunit">
    <text evidence="10">Monomer.</text>
</comment>
<name>A0A413FDX7_9FIRM</name>
<sequence>MEQTLYDLMDWAGIEELVYSEGSNPHGLLGPHLTDSGLLVQALIPTAQAITVKITSTGRKYPMELADEAGFYAALIPRKSMVAYTLIVTYDNGATEEIHDPYSYAPQYTDEDVKKFNAGLHYGIYEKMGAHPMTVKGVEGVYFSVWAPCAMRVSVVGDFNLWDGRRHPMRLLGDSGIFELFIPGLKPGQIYKYEIKTKAGLPMLKADPYANYAELRPDTASIVWDIGRYQWQDREWMEKRAKDELFTGPVSIYEVHLGSWKRKELELDAEGKEITGSEFYNYREIAGPLADYVKEMGYTHVELMPVMEHPLDASWGYQVTGYYAPTSRYGTPDDFMYFMDYMHRQGIGVILDWVPAHFPRDAHGMACFDGTCVYEHKDPRQGAHPHWGTLIYNYGRPGVSNFLIANALFWADKYHADGIRMDAVASMLYLDYGKNDGEWVPNIYGGNENLEAVEFLKHLSSVFKGRKDGAVLIAEESTAWPMVTGEPKKGGLGFDFKWNMGWMNDFTNYMRCDPLFRKNNYGELTFSMLYAYSENFILVFSHDEVVHGKGSMIGKMPGADLEQKAENLRAAYGFMMGHPGKKLLFMGQDFAQVREWNENASLDWELLETEPHKQMQDYMKALNEIYRKYPAMYAMDYDPEGFQWINCSYQQESMIIFVRKTKKPEESLLFVCNFDNMAHEKFRVGVPFEGKYKEILSSNAAEFGGSGAPNPRVKTSRKLEWDDLEDSIEINVAPMSVSIFTCTPEAAPKKARKAETGKAKKAGTRAEAGAAAGKDGKAAAKAEGEKKPGAAGKAAKSAPKAAKAGKTAASKAAQEPAAGAAKAEAPATAAEKPKKAAASGAKAGEPAAAKAETAKVEGKLPAAAGGQEKPAVEKEKKPAAAKEGQKRLTTAKEEQKKLTTAKEEQKKLSTAKEEQKKLSTAKEEQKKLSTAKEEQKKLSTAKEEQKKLSTAKEEQKKLSTAKEEQKKLSTAKEEQKKLSTAKEEQKKLSTAKEEQKKLSTAKEEQKKLSTAKEEQKKLSTAKEEQKKLSTAKEEQKKLSTAKEEQKKLSTAKEEQKKLSTAKEEQKKLSTAKEEQKKLSTAKEEQKKLSTAKEEQKKLSTAKEEQKKLSTAKEEQKKLSTAKEEQKKLSTAKEEQKKLSTAKEEPKKLSTAKRAQKKLATVKEELKKLTAPKEENDKDAQD</sequence>
<keyword evidence="7 10" id="KW-0808">Transferase</keyword>
<evidence type="ECO:0000256" key="4">
    <source>
        <dbReference type="ARBA" id="ARBA00009000"/>
    </source>
</evidence>
<dbReference type="InterPro" id="IPR006407">
    <property type="entry name" value="GlgB"/>
</dbReference>
<dbReference type="FunFam" id="2.60.40.1180:FF:000002">
    <property type="entry name" value="1,4-alpha-glucan branching enzyme GlgB"/>
    <property type="match status" value="1"/>
</dbReference>
<feature type="compositionally biased region" description="Basic and acidic residues" evidence="11">
    <location>
        <begin position="774"/>
        <end position="788"/>
    </location>
</feature>
<dbReference type="EC" id="2.4.1.18" evidence="10"/>
<dbReference type="Pfam" id="PF02806">
    <property type="entry name" value="Alpha-amylase_C"/>
    <property type="match status" value="1"/>
</dbReference>
<evidence type="ECO:0000256" key="11">
    <source>
        <dbReference type="SAM" id="MobiDB-lite"/>
    </source>
</evidence>
<feature type="region of interest" description="Disordered" evidence="11">
    <location>
        <begin position="746"/>
        <end position="1181"/>
    </location>
</feature>
<dbReference type="FunFam" id="3.20.20.80:FF:000003">
    <property type="entry name" value="1,4-alpha-glucan branching enzyme GlgB"/>
    <property type="match status" value="1"/>
</dbReference>
<dbReference type="InterPro" id="IPR014756">
    <property type="entry name" value="Ig_E-set"/>
</dbReference>
<dbReference type="SUPFAM" id="SSF51445">
    <property type="entry name" value="(Trans)glycosidases"/>
    <property type="match status" value="1"/>
</dbReference>
<evidence type="ECO:0000256" key="1">
    <source>
        <dbReference type="ARBA" id="ARBA00000826"/>
    </source>
</evidence>
<dbReference type="EMBL" id="QSBM01000011">
    <property type="protein sequence ID" value="RGX28272.1"/>
    <property type="molecule type" value="Genomic_DNA"/>
</dbReference>
<evidence type="ECO:0000313" key="14">
    <source>
        <dbReference type="Proteomes" id="UP000283880"/>
    </source>
</evidence>
<feature type="active site" description="Proton donor" evidence="10">
    <location>
        <position position="475"/>
    </location>
</feature>
<dbReference type="NCBIfam" id="TIGR01515">
    <property type="entry name" value="branching_enzym"/>
    <property type="match status" value="1"/>
</dbReference>
<dbReference type="PANTHER" id="PTHR43651:SF3">
    <property type="entry name" value="1,4-ALPHA-GLUCAN-BRANCHING ENZYME"/>
    <property type="match status" value="1"/>
</dbReference>